<proteinExistence type="predicted"/>
<evidence type="ECO:0000313" key="1">
    <source>
        <dbReference type="EMBL" id="ACS24454.1"/>
    </source>
</evidence>
<organism evidence="1">
    <name type="scientific">Geobacillus sp. (strain WCH70)</name>
    <dbReference type="NCBI Taxonomy" id="471223"/>
    <lineage>
        <taxon>Bacteria</taxon>
        <taxon>Bacillati</taxon>
        <taxon>Bacillota</taxon>
        <taxon>Bacilli</taxon>
        <taxon>Bacillales</taxon>
        <taxon>Anoxybacillaceae</taxon>
        <taxon>Geobacillus</taxon>
    </lineage>
</organism>
<dbReference type="EMBL" id="CP001638">
    <property type="protein sequence ID" value="ACS24454.1"/>
    <property type="molecule type" value="Genomic_DNA"/>
</dbReference>
<dbReference type="KEGG" id="gwc:GWCH70_1674"/>
<dbReference type="HOGENOM" id="CLU_1633045_0_0_9"/>
<gene>
    <name evidence="1" type="ordered locus">GWCH70_1674</name>
</gene>
<dbReference type="AlphaFoldDB" id="C5DAZ0"/>
<protein>
    <submittedName>
        <fullName evidence="1">Uncharacterized protein</fullName>
    </submittedName>
</protein>
<name>C5DAZ0_GEOSW</name>
<sequence length="162" mass="19629">MYQLPHSDIMNFFIYQENHSKFFVIRSGAKCRINEIRHDIVLLTSLYSISNRQPSVNIERKNLWTDPISIFSNPMFKLKTVGAKLFFIWNDNNLRKFLHRYFYRQISNKIRNNRCFHFSGFRLKHCESRLIFTLAMFLFTYDIPPFFLKRESYNAVIRPLIT</sequence>
<reference evidence="1" key="1">
    <citation type="submission" date="2009-06" db="EMBL/GenBank/DDBJ databases">
        <title>Complete sequence of chromosome of Geopacillus sp. WCH70.</title>
        <authorList>
            <consortium name="US DOE Joint Genome Institute"/>
            <person name="Lucas S."/>
            <person name="Copeland A."/>
            <person name="Lapidus A."/>
            <person name="Glavina del Rio T."/>
            <person name="Dalin E."/>
            <person name="Tice H."/>
            <person name="Bruce D."/>
            <person name="Goodwin L."/>
            <person name="Pitluck S."/>
            <person name="Chertkov O."/>
            <person name="Brettin T."/>
            <person name="Detter J.C."/>
            <person name="Han C."/>
            <person name="Larimer F."/>
            <person name="Land M."/>
            <person name="Hauser L."/>
            <person name="Kyrpides N."/>
            <person name="Mikhailova N."/>
            <person name="Brumm P."/>
            <person name="Mead D.A."/>
            <person name="Richardson P."/>
        </authorList>
    </citation>
    <scope>NUCLEOTIDE SEQUENCE [LARGE SCALE GENOMIC DNA]</scope>
    <source>
        <strain evidence="1">WCH70</strain>
    </source>
</reference>
<accession>C5DAZ0</accession>